<dbReference type="Pfam" id="PF00046">
    <property type="entry name" value="Homeodomain"/>
    <property type="match status" value="1"/>
</dbReference>
<dbReference type="PROSITE" id="PS00107">
    <property type="entry name" value="PROTEIN_KINASE_ATP"/>
    <property type="match status" value="1"/>
</dbReference>
<dbReference type="Pfam" id="PF00069">
    <property type="entry name" value="Pkinase"/>
    <property type="match status" value="1"/>
</dbReference>
<evidence type="ECO:0008006" key="11">
    <source>
        <dbReference type="Google" id="ProtNLM"/>
    </source>
</evidence>
<evidence type="ECO:0000256" key="3">
    <source>
        <dbReference type="PROSITE-ProRule" id="PRU00108"/>
    </source>
</evidence>
<sequence>MDELNTFLILTPFDEWGLTIDSFRLPHNADRYVKPSPISRGTTPSEYGEDETPANELDYFHRIQLRFDQETKVKGRVIFGSDPDQCDVLLESTRPRFYISFDSEQRPAIWDNSNNGLTVSYDGEAKDELRHHFKWIFFPGYETIRVKIPLRNNRELAFNVHLPRHYETRPNEYNDNVERFMDGAPPSHEVDFYSLALGSPGDSFAPSESLSPSRRPVYLKREELGHGAYGRVRRVLNATTGLECAGKEFFYPSGWQREIEIMKTLRHDHIVGFIDFKTHPKPLMVTEYLPLGNLSRQNSISPIAVEEWVTLLHQCLKALEYLHARNVTHRDLKPENILVKSRTPFLVRVGDFGLAKKDIDLRTRCGNYRYSPPEVYSNRPYTCVVDIWQLGVIVLEGLYGLPEVPRDAPPKDVKERRKTQRQAFTWCSSIVEAAEDWESDPMIDFLKSHMLKWEPTDRQSAAECLSMAYDIGLFEEIPLRTGSLTPRREPAQVHDDIDAEDASTIKEPFGKIGGTAASHEGHTSQPENGSPSPGERHSDRSVKRRRTTNDFDPSLNFPGWSFDLGDVSQITPDESLKALLDSADNGAKQAESIHGSIQSDSSDNPPIAPPLEKHGQFVVQNSGRHRGILHVPDARLNFTMDTSATGPWIDLPTARGLCAMANLDDDFRPLLSFGEAQEGQRAQKTPILSDPLQMEQREKIPSYTKLIFEDRTILIRDQDLWINASQVFRAAGFDEPPFSWPNQKFNYDVVDSLGVFVESDVAINLCNLYSLQALGAILHERTRVMKVTHTRQSQHFHFLECDNDVVAVRRRDFSVNLTHILKASSAHPSHRDTLQRFKRRLPSIEVVRGDPKIQGSYAHISLAVNLSCLLGLTLITKALLELISTRDAQGKKVFGDDGLCPDEGPSNTAQPGNVSRDGPRQDGLFECDGDFGPEMNFSEIDRQLQLSRPSFRFMTPTPPSQTSPLRMSNLQAVKGMTTTLECDNQIDLSSIQFPFDLSCLKPTESRELSEHKSGARSSCLDRGVRGSSVQTMTRRKQDTSYQDRKSPPTGTMNTQKTLQVFQERRTNRVTCNGLEVTEAPVRRRHKPSIEDVSILREAYQKYRNRSATEEELQGIAERTQMTIPQVRRWIENRRQEDRCKMKGMF</sequence>
<keyword evidence="3 5" id="KW-0238">DNA-binding</keyword>
<dbReference type="CDD" id="cd00086">
    <property type="entry name" value="homeodomain"/>
    <property type="match status" value="1"/>
</dbReference>
<evidence type="ECO:0000259" key="8">
    <source>
        <dbReference type="PROSITE" id="PS50071"/>
    </source>
</evidence>
<protein>
    <recommendedName>
        <fullName evidence="11">Protein kinase domain-containing protein</fullName>
    </recommendedName>
</protein>
<feature type="DNA-binding region" description="Homeobox" evidence="3">
    <location>
        <begin position="1080"/>
        <end position="1141"/>
    </location>
</feature>
<evidence type="ECO:0000256" key="2">
    <source>
        <dbReference type="ARBA" id="ARBA00022840"/>
    </source>
</evidence>
<dbReference type="AlphaFoldDB" id="A0A0D2D238"/>
<keyword evidence="3 5" id="KW-0371">Homeobox</keyword>
<dbReference type="Gene3D" id="1.10.510.10">
    <property type="entry name" value="Transferase(Phosphotransferase) domain 1"/>
    <property type="match status" value="1"/>
</dbReference>
<dbReference type="VEuPathDB" id="FungiDB:PV06_11442"/>
<evidence type="ECO:0000256" key="1">
    <source>
        <dbReference type="ARBA" id="ARBA00022741"/>
    </source>
</evidence>
<keyword evidence="3 5" id="KW-0539">Nucleus</keyword>
<dbReference type="GO" id="GO:0044773">
    <property type="term" value="P:mitotic DNA damage checkpoint signaling"/>
    <property type="evidence" value="ECO:0007669"/>
    <property type="project" value="TreeGrafter"/>
</dbReference>
<feature type="compositionally biased region" description="Basic and acidic residues" evidence="6">
    <location>
        <begin position="486"/>
        <end position="496"/>
    </location>
</feature>
<dbReference type="RefSeq" id="XP_016256516.1">
    <property type="nucleotide sequence ID" value="XM_016413119.1"/>
</dbReference>
<dbReference type="SMART" id="SM00389">
    <property type="entry name" value="HOX"/>
    <property type="match status" value="1"/>
</dbReference>
<dbReference type="GO" id="GO:0005634">
    <property type="term" value="C:nucleus"/>
    <property type="evidence" value="ECO:0007669"/>
    <property type="project" value="UniProtKB-SubCell"/>
</dbReference>
<dbReference type="GeneID" id="27363516"/>
<evidence type="ECO:0000256" key="6">
    <source>
        <dbReference type="SAM" id="MobiDB-lite"/>
    </source>
</evidence>
<dbReference type="InterPro" id="IPR000719">
    <property type="entry name" value="Prot_kinase_dom"/>
</dbReference>
<feature type="region of interest" description="Disordered" evidence="6">
    <location>
        <begin position="1004"/>
        <end position="1053"/>
    </location>
</feature>
<dbReference type="SMART" id="SM00220">
    <property type="entry name" value="S_TKc"/>
    <property type="match status" value="1"/>
</dbReference>
<dbReference type="InterPro" id="IPR011009">
    <property type="entry name" value="Kinase-like_dom_sf"/>
</dbReference>
<dbReference type="PROSITE" id="PS50011">
    <property type="entry name" value="PROTEIN_KINASE_DOM"/>
    <property type="match status" value="1"/>
</dbReference>
<keyword evidence="2 4" id="KW-0067">ATP-binding</keyword>
<dbReference type="InterPro" id="IPR009057">
    <property type="entry name" value="Homeodomain-like_sf"/>
</dbReference>
<dbReference type="PROSITE" id="PS00108">
    <property type="entry name" value="PROTEIN_KINASE_ST"/>
    <property type="match status" value="1"/>
</dbReference>
<name>A0A0D2D238_9EURO</name>
<evidence type="ECO:0000313" key="10">
    <source>
        <dbReference type="Proteomes" id="UP000053342"/>
    </source>
</evidence>
<dbReference type="OrthoDB" id="10252171at2759"/>
<evidence type="ECO:0000259" key="7">
    <source>
        <dbReference type="PROSITE" id="PS50011"/>
    </source>
</evidence>
<dbReference type="PROSITE" id="PS50071">
    <property type="entry name" value="HOMEOBOX_2"/>
    <property type="match status" value="1"/>
</dbReference>
<feature type="compositionally biased region" description="Polar residues" evidence="6">
    <location>
        <begin position="595"/>
        <end position="604"/>
    </location>
</feature>
<dbReference type="SUPFAM" id="SSF46689">
    <property type="entry name" value="Homeodomain-like"/>
    <property type="match status" value="1"/>
</dbReference>
<dbReference type="Proteomes" id="UP000053342">
    <property type="component" value="Unassembled WGS sequence"/>
</dbReference>
<accession>A0A0D2D238</accession>
<feature type="region of interest" description="Disordered" evidence="6">
    <location>
        <begin position="483"/>
        <end position="555"/>
    </location>
</feature>
<dbReference type="SUPFAM" id="SSF56112">
    <property type="entry name" value="Protein kinase-like (PK-like)"/>
    <property type="match status" value="1"/>
</dbReference>
<dbReference type="GO" id="GO:0003677">
    <property type="term" value="F:DNA binding"/>
    <property type="evidence" value="ECO:0007669"/>
    <property type="project" value="UniProtKB-UniRule"/>
</dbReference>
<dbReference type="GO" id="GO:0004674">
    <property type="term" value="F:protein serine/threonine kinase activity"/>
    <property type="evidence" value="ECO:0007669"/>
    <property type="project" value="TreeGrafter"/>
</dbReference>
<organism evidence="9 10">
    <name type="scientific">Exophiala oligosperma</name>
    <dbReference type="NCBI Taxonomy" id="215243"/>
    <lineage>
        <taxon>Eukaryota</taxon>
        <taxon>Fungi</taxon>
        <taxon>Dikarya</taxon>
        <taxon>Ascomycota</taxon>
        <taxon>Pezizomycotina</taxon>
        <taxon>Eurotiomycetes</taxon>
        <taxon>Chaetothyriomycetidae</taxon>
        <taxon>Chaetothyriales</taxon>
        <taxon>Herpotrichiellaceae</taxon>
        <taxon>Exophiala</taxon>
    </lineage>
</organism>
<keyword evidence="10" id="KW-1185">Reference proteome</keyword>
<gene>
    <name evidence="9" type="ORF">PV06_11442</name>
</gene>
<proteinExistence type="predicted"/>
<keyword evidence="1 4" id="KW-0547">Nucleotide-binding</keyword>
<evidence type="ECO:0000256" key="4">
    <source>
        <dbReference type="PROSITE-ProRule" id="PRU10141"/>
    </source>
</evidence>
<evidence type="ECO:0000256" key="5">
    <source>
        <dbReference type="RuleBase" id="RU000682"/>
    </source>
</evidence>
<feature type="region of interest" description="Disordered" evidence="6">
    <location>
        <begin position="587"/>
        <end position="609"/>
    </location>
</feature>
<feature type="compositionally biased region" description="Basic and acidic residues" evidence="6">
    <location>
        <begin position="1035"/>
        <end position="1046"/>
    </location>
</feature>
<dbReference type="PANTHER" id="PTHR44167">
    <property type="entry name" value="OVARIAN-SPECIFIC SERINE/THREONINE-PROTEIN KINASE LOK-RELATED"/>
    <property type="match status" value="1"/>
</dbReference>
<dbReference type="STRING" id="215243.A0A0D2D238"/>
<dbReference type="GO" id="GO:0005524">
    <property type="term" value="F:ATP binding"/>
    <property type="evidence" value="ECO:0007669"/>
    <property type="project" value="UniProtKB-UniRule"/>
</dbReference>
<comment type="subcellular location">
    <subcellularLocation>
        <location evidence="3 5">Nucleus</location>
    </subcellularLocation>
</comment>
<feature type="binding site" evidence="4">
    <location>
        <position position="247"/>
    </location>
    <ligand>
        <name>ATP</name>
        <dbReference type="ChEBI" id="CHEBI:30616"/>
    </ligand>
</feature>
<feature type="domain" description="Homeobox" evidence="8">
    <location>
        <begin position="1078"/>
        <end position="1140"/>
    </location>
</feature>
<evidence type="ECO:0000313" key="9">
    <source>
        <dbReference type="EMBL" id="KIW36300.1"/>
    </source>
</evidence>
<dbReference type="InterPro" id="IPR001356">
    <property type="entry name" value="HD"/>
</dbReference>
<dbReference type="EMBL" id="KN847363">
    <property type="protein sequence ID" value="KIW36300.1"/>
    <property type="molecule type" value="Genomic_DNA"/>
</dbReference>
<feature type="region of interest" description="Disordered" evidence="6">
    <location>
        <begin position="894"/>
        <end position="924"/>
    </location>
</feature>
<reference evidence="9 10" key="1">
    <citation type="submission" date="2015-01" db="EMBL/GenBank/DDBJ databases">
        <title>The Genome Sequence of Exophiala oligosperma CBS72588.</title>
        <authorList>
            <consortium name="The Broad Institute Genomics Platform"/>
            <person name="Cuomo C."/>
            <person name="de Hoog S."/>
            <person name="Gorbushina A."/>
            <person name="Stielow B."/>
            <person name="Teixiera M."/>
            <person name="Abouelleil A."/>
            <person name="Chapman S.B."/>
            <person name="Priest M."/>
            <person name="Young S.K."/>
            <person name="Wortman J."/>
            <person name="Nusbaum C."/>
            <person name="Birren B."/>
        </authorList>
    </citation>
    <scope>NUCLEOTIDE SEQUENCE [LARGE SCALE GENOMIC DNA]</scope>
    <source>
        <strain evidence="9 10">CBS 72588</strain>
    </source>
</reference>
<dbReference type="Gene3D" id="1.10.10.60">
    <property type="entry name" value="Homeodomain-like"/>
    <property type="match status" value="1"/>
</dbReference>
<dbReference type="InterPro" id="IPR008271">
    <property type="entry name" value="Ser/Thr_kinase_AS"/>
</dbReference>
<dbReference type="PANTHER" id="PTHR44167:SF24">
    <property type="entry name" value="SERINE_THREONINE-PROTEIN KINASE CHK2"/>
    <property type="match status" value="1"/>
</dbReference>
<feature type="domain" description="Protein kinase" evidence="7">
    <location>
        <begin position="218"/>
        <end position="470"/>
    </location>
</feature>
<dbReference type="InterPro" id="IPR017441">
    <property type="entry name" value="Protein_kinase_ATP_BS"/>
</dbReference>
<feature type="compositionally biased region" description="Basic and acidic residues" evidence="6">
    <location>
        <begin position="1004"/>
        <end position="1013"/>
    </location>
</feature>